<dbReference type="GO" id="GO:0140658">
    <property type="term" value="F:ATP-dependent chromatin remodeler activity"/>
    <property type="evidence" value="ECO:0007669"/>
    <property type="project" value="TreeGrafter"/>
</dbReference>
<evidence type="ECO:0000259" key="7">
    <source>
        <dbReference type="PROSITE" id="PS51192"/>
    </source>
</evidence>
<dbReference type="STRING" id="945553.A0A0D2LED9"/>
<keyword evidence="10" id="KW-1185">Reference proteome</keyword>
<evidence type="ECO:0000313" key="9">
    <source>
        <dbReference type="EMBL" id="KJA25862.1"/>
    </source>
</evidence>
<dbReference type="InterPro" id="IPR038718">
    <property type="entry name" value="SNF2-like_sf"/>
</dbReference>
<evidence type="ECO:0000256" key="2">
    <source>
        <dbReference type="ARBA" id="ARBA00022741"/>
    </source>
</evidence>
<dbReference type="GO" id="GO:0005634">
    <property type="term" value="C:nucleus"/>
    <property type="evidence" value="ECO:0007669"/>
    <property type="project" value="UniProtKB-SubCell"/>
</dbReference>
<dbReference type="GO" id="GO:0003682">
    <property type="term" value="F:chromatin binding"/>
    <property type="evidence" value="ECO:0007669"/>
    <property type="project" value="TreeGrafter"/>
</dbReference>
<dbReference type="GO" id="GO:0003677">
    <property type="term" value="F:DNA binding"/>
    <property type="evidence" value="ECO:0007669"/>
    <property type="project" value="TreeGrafter"/>
</dbReference>
<feature type="region of interest" description="Disordered" evidence="6">
    <location>
        <begin position="353"/>
        <end position="379"/>
    </location>
</feature>
<evidence type="ECO:0000256" key="6">
    <source>
        <dbReference type="SAM" id="MobiDB-lite"/>
    </source>
</evidence>
<name>A0A0D2LED9_HYPSF</name>
<keyword evidence="3" id="KW-0378">Hydrolase</keyword>
<feature type="region of interest" description="Disordered" evidence="6">
    <location>
        <begin position="1"/>
        <end position="76"/>
    </location>
</feature>
<keyword evidence="2" id="KW-0547">Nucleotide-binding</keyword>
<feature type="compositionally biased region" description="Basic and acidic residues" evidence="6">
    <location>
        <begin position="1522"/>
        <end position="1532"/>
    </location>
</feature>
<evidence type="ECO:0000256" key="3">
    <source>
        <dbReference type="ARBA" id="ARBA00022801"/>
    </source>
</evidence>
<evidence type="ECO:0000256" key="4">
    <source>
        <dbReference type="ARBA" id="ARBA00022840"/>
    </source>
</evidence>
<dbReference type="EMBL" id="KN817530">
    <property type="protein sequence ID" value="KJA25862.1"/>
    <property type="molecule type" value="Genomic_DNA"/>
</dbReference>
<feature type="compositionally biased region" description="Low complexity" evidence="6">
    <location>
        <begin position="22"/>
        <end position="31"/>
    </location>
</feature>
<keyword evidence="4" id="KW-0067">ATP-binding</keyword>
<feature type="domain" description="Helicase C-terminal" evidence="8">
    <location>
        <begin position="1190"/>
        <end position="1341"/>
    </location>
</feature>
<feature type="region of interest" description="Disordered" evidence="6">
    <location>
        <begin position="1439"/>
        <end position="1532"/>
    </location>
</feature>
<dbReference type="SUPFAM" id="SSF52540">
    <property type="entry name" value="P-loop containing nucleoside triphosphate hydrolases"/>
    <property type="match status" value="2"/>
</dbReference>
<dbReference type="Pfam" id="PF23615">
    <property type="entry name" value="Chromo_MIT1"/>
    <property type="match status" value="1"/>
</dbReference>
<feature type="compositionally biased region" description="Low complexity" evidence="6">
    <location>
        <begin position="155"/>
        <end position="168"/>
    </location>
</feature>
<organism evidence="9 10">
    <name type="scientific">Hypholoma sublateritium (strain FD-334 SS-4)</name>
    <dbReference type="NCBI Taxonomy" id="945553"/>
    <lineage>
        <taxon>Eukaryota</taxon>
        <taxon>Fungi</taxon>
        <taxon>Dikarya</taxon>
        <taxon>Basidiomycota</taxon>
        <taxon>Agaricomycotina</taxon>
        <taxon>Agaricomycetes</taxon>
        <taxon>Agaricomycetidae</taxon>
        <taxon>Agaricales</taxon>
        <taxon>Agaricineae</taxon>
        <taxon>Strophariaceae</taxon>
        <taxon>Hypholoma</taxon>
    </lineage>
</organism>
<dbReference type="GO" id="GO:0042393">
    <property type="term" value="F:histone binding"/>
    <property type="evidence" value="ECO:0007669"/>
    <property type="project" value="TreeGrafter"/>
</dbReference>
<dbReference type="Gene3D" id="3.40.50.10810">
    <property type="entry name" value="Tandem AAA-ATPase domain"/>
    <property type="match status" value="1"/>
</dbReference>
<evidence type="ECO:0000313" key="10">
    <source>
        <dbReference type="Proteomes" id="UP000054270"/>
    </source>
</evidence>
<evidence type="ECO:0008006" key="11">
    <source>
        <dbReference type="Google" id="ProtNLM"/>
    </source>
</evidence>
<dbReference type="InterPro" id="IPR014001">
    <property type="entry name" value="Helicase_ATP-bd"/>
</dbReference>
<dbReference type="OMA" id="FICGSCM"/>
<feature type="compositionally biased region" description="Acidic residues" evidence="6">
    <location>
        <begin position="189"/>
        <end position="202"/>
    </location>
</feature>
<dbReference type="InterPro" id="IPR056616">
    <property type="entry name" value="Chromo_MIT1"/>
</dbReference>
<dbReference type="InterPro" id="IPR016197">
    <property type="entry name" value="Chromo-like_dom_sf"/>
</dbReference>
<dbReference type="PROSITE" id="PS51194">
    <property type="entry name" value="HELICASE_CTER"/>
    <property type="match status" value="1"/>
</dbReference>
<dbReference type="Gene3D" id="3.40.50.300">
    <property type="entry name" value="P-loop containing nucleotide triphosphate hydrolases"/>
    <property type="match status" value="1"/>
</dbReference>
<evidence type="ECO:0000256" key="1">
    <source>
        <dbReference type="ARBA" id="ARBA00004123"/>
    </source>
</evidence>
<dbReference type="InterPro" id="IPR000330">
    <property type="entry name" value="SNF2_N"/>
</dbReference>
<dbReference type="GO" id="GO:0016887">
    <property type="term" value="F:ATP hydrolysis activity"/>
    <property type="evidence" value="ECO:0007669"/>
    <property type="project" value="TreeGrafter"/>
</dbReference>
<feature type="domain" description="Helicase ATP-binding" evidence="7">
    <location>
        <begin position="878"/>
        <end position="1055"/>
    </location>
</feature>
<evidence type="ECO:0000259" key="8">
    <source>
        <dbReference type="PROSITE" id="PS51194"/>
    </source>
</evidence>
<dbReference type="Pfam" id="PF00271">
    <property type="entry name" value="Helicase_C"/>
    <property type="match status" value="1"/>
</dbReference>
<feature type="compositionally biased region" description="Polar residues" evidence="6">
    <location>
        <begin position="1660"/>
        <end position="1672"/>
    </location>
</feature>
<reference evidence="10" key="1">
    <citation type="submission" date="2014-04" db="EMBL/GenBank/DDBJ databases">
        <title>Evolutionary Origins and Diversification of the Mycorrhizal Mutualists.</title>
        <authorList>
            <consortium name="DOE Joint Genome Institute"/>
            <consortium name="Mycorrhizal Genomics Consortium"/>
            <person name="Kohler A."/>
            <person name="Kuo A."/>
            <person name="Nagy L.G."/>
            <person name="Floudas D."/>
            <person name="Copeland A."/>
            <person name="Barry K.W."/>
            <person name="Cichocki N."/>
            <person name="Veneault-Fourrey C."/>
            <person name="LaButti K."/>
            <person name="Lindquist E.A."/>
            <person name="Lipzen A."/>
            <person name="Lundell T."/>
            <person name="Morin E."/>
            <person name="Murat C."/>
            <person name="Riley R."/>
            <person name="Ohm R."/>
            <person name="Sun H."/>
            <person name="Tunlid A."/>
            <person name="Henrissat B."/>
            <person name="Grigoriev I.V."/>
            <person name="Hibbett D.S."/>
            <person name="Martin F."/>
        </authorList>
    </citation>
    <scope>NUCLEOTIDE SEQUENCE [LARGE SCALE GENOMIC DNA]</scope>
    <source>
        <strain evidence="10">FD-334 SS-4</strain>
    </source>
</reference>
<feature type="compositionally biased region" description="Acidic residues" evidence="6">
    <location>
        <begin position="237"/>
        <end position="249"/>
    </location>
</feature>
<dbReference type="GO" id="GO:0000785">
    <property type="term" value="C:chromatin"/>
    <property type="evidence" value="ECO:0007669"/>
    <property type="project" value="TreeGrafter"/>
</dbReference>
<dbReference type="OrthoDB" id="5857104at2759"/>
<comment type="subcellular location">
    <subcellularLocation>
        <location evidence="1">Nucleus</location>
    </subcellularLocation>
</comment>
<sequence>MCAQYQPDSDIEEIDKPPSLPSNPRSSNPPRVILKLPKAPPPVRTSTSRKLVEVKPPRLSSAQLKQYKPANESSLKEDSITRVDQIIGEHEQDGHLYYFARYDGGIARKFAAIPFQTKHKALVDEYNKKKAEGTLESFDPSANYVHPLSRVKENSSISSTRSSSVVPSDGPQISARSEEEPETVASTESNEESEDDDEDEEYDGFKARVQPTRSVRATTRKELPYSPRKLRQVVVVDSDDSDEYDDGSESDARNLRRSTRNRKVTTIRVDSEDDDYTDDDEDVVYAKRTKGGKAVKKKAHRPKSARPMYGRFRDIATLAEDAFSDDDDNEVLRRHRDICEKCHLAPAHKLLAAFKRKKSKGKKRKRSNEDEDEETDEEEHLIGKGGWVQCLRCPVGAHWGCLALSQRDEVLKAAKQRDLEQWEIARANGDESTAPPKKRRELTIDQTTEFICGACMRGGICMGCMDVALVPDVSHTKALKKTPESDSEDVVMEDGTTSLDLQDSLRSLAKELLFRCFTCKRLAHYRHLITPSALSGDNEPDISEIAEYYQSSKNWLCSDCSSYRYGLDKIIAWRPYPANAVEPTRGPREVPDHKSPLPREYLVKWTGRSYRRIQWVPHMWLLSTHPAKLKYFLANGTKVELLTQPVESQEASMDIEEGIPPTLFEKPDLTRAPSVRLDEGTSGFVALSDAELRIPVPWKTVDRVLDVLLWRHTPIKVKRRLKNKQKKLVLTSDEEEEDNVDDERRLIFEKGEQPPQHLTESFQEWKNHSTLKKEDIDQVAWAFIKWDDLGYDETTWDTPPRPGEPGYSAFEKAFDRFIDSQTVFVPKQDKAYWKAFDNRSHDEYRKKHMLKDASDLELGQASNFKLMPFQVDGFNWLCNNWWNHQHCILADEMGLGKTVQIVAFLGNIAANWNAFPALVVVPNSTITNWVREFERWAPHLRVVPFNGEKAARDVIKDFELFHKPTLPGNTPAKFHVVVTTYESLTGAKDFTPIFKNQQRWEVLVVDEGQRLKSDSSLLFKKLNELNTAHRIIMTGTPLNNNMRELFNLMNFLDPEQWKDLAELEKQHEVLDEELIKQLHARLRPYFLRRIKSEVLELPPKNEVIVPVSMAPLQREIYRSILTHNLNILNGLSQPSIGSSAPAKTRINNVLMQLRKCLQHPYLYAEDIEPRNLPPQETHDKLIDASAKLRFLKSLLPKLKERGHRVLLFSQFVIALNVIEDFLQGEGYKFLRLDGNTKGSVRQKSMDEFNKPGSDFFVFLLTTRAGGVGINLFTADTVIIFDPDFNPHQDLQAIARAYRFGQKKTCMVFKLVVKDSAEERIMQIGKKKLVLDHLIVQKMDDDDENGGEDVQSILTYGAQALFDSENGVRDITYSDQDIDNLLEKTEKEAVKEAPRAGGALTFSFAKIWAADKDTLEEVVEDVDQKDSWAQTLQKLNLEREKQQEREFAQSGRGARRKAADVAKTKMNVGVEGSQSQISEFPARHKSKSVASDGSVYASDKEISDIDSDSDPDGVDDDFASNADNKRPKGKAKQDNDLYSIQFVEGNGGFLRCGLCEQQHGPGACPMVERSEHLAEYREMLILHADDESWEERSAAVQAIDEILQQRGHLFLIAGQPLHPLPKAVIAPPAPKKVKSSSNNIAAVTSSKPKAQPKPRKDHAAQRTQSGSSKQTPASAPGNKKPDVS</sequence>
<evidence type="ECO:0000256" key="5">
    <source>
        <dbReference type="ARBA" id="ARBA00023242"/>
    </source>
</evidence>
<feature type="compositionally biased region" description="Polar residues" evidence="6">
    <location>
        <begin position="1637"/>
        <end position="1647"/>
    </location>
</feature>
<dbReference type="Pfam" id="PF00176">
    <property type="entry name" value="SNF2-rel_dom"/>
    <property type="match status" value="1"/>
</dbReference>
<feature type="compositionally biased region" description="Acidic residues" evidence="6">
    <location>
        <begin position="1503"/>
        <end position="1517"/>
    </location>
</feature>
<dbReference type="SMART" id="SM00490">
    <property type="entry name" value="HELICc"/>
    <property type="match status" value="1"/>
</dbReference>
<accession>A0A0D2LED9</accession>
<dbReference type="InterPro" id="IPR049730">
    <property type="entry name" value="SNF2/RAD54-like_C"/>
</dbReference>
<dbReference type="Proteomes" id="UP000054270">
    <property type="component" value="Unassembled WGS sequence"/>
</dbReference>
<dbReference type="PANTHER" id="PTHR45623">
    <property type="entry name" value="CHROMODOMAIN-HELICASE-DNA-BINDING PROTEIN 3-RELATED-RELATED"/>
    <property type="match status" value="1"/>
</dbReference>
<feature type="compositionally biased region" description="Basic residues" evidence="6">
    <location>
        <begin position="354"/>
        <end position="366"/>
    </location>
</feature>
<dbReference type="PANTHER" id="PTHR45623:SF17">
    <property type="entry name" value="CHROMODOMAIN-HELICASE-DNA-BINDING PROTEIN 3-RELATED"/>
    <property type="match status" value="1"/>
</dbReference>
<dbReference type="CDD" id="cd18793">
    <property type="entry name" value="SF2_C_SNF"/>
    <property type="match status" value="1"/>
</dbReference>
<protein>
    <recommendedName>
        <fullName evidence="11">Chromatin remodeling factor mit1</fullName>
    </recommendedName>
</protein>
<dbReference type="InterPro" id="IPR027417">
    <property type="entry name" value="P-loop_NTPase"/>
</dbReference>
<dbReference type="SUPFAM" id="SSF54160">
    <property type="entry name" value="Chromo domain-like"/>
    <property type="match status" value="1"/>
</dbReference>
<feature type="region of interest" description="Disordered" evidence="6">
    <location>
        <begin position="149"/>
        <end position="262"/>
    </location>
</feature>
<dbReference type="SMART" id="SM00487">
    <property type="entry name" value="DEXDc"/>
    <property type="match status" value="1"/>
</dbReference>
<feature type="compositionally biased region" description="Acidic residues" evidence="6">
    <location>
        <begin position="369"/>
        <end position="379"/>
    </location>
</feature>
<proteinExistence type="predicted"/>
<dbReference type="PROSITE" id="PS51192">
    <property type="entry name" value="HELICASE_ATP_BIND_1"/>
    <property type="match status" value="1"/>
</dbReference>
<dbReference type="GO" id="GO:0005524">
    <property type="term" value="F:ATP binding"/>
    <property type="evidence" value="ECO:0007669"/>
    <property type="project" value="UniProtKB-KW"/>
</dbReference>
<dbReference type="InterPro" id="IPR001650">
    <property type="entry name" value="Helicase_C-like"/>
</dbReference>
<feature type="region of interest" description="Disordered" evidence="6">
    <location>
        <begin position="1627"/>
        <end position="1683"/>
    </location>
</feature>
<keyword evidence="5" id="KW-0539">Nucleus</keyword>
<gene>
    <name evidence="9" type="ORF">HYPSUDRAFT_182246</name>
</gene>